<dbReference type="SUPFAM" id="SSF56112">
    <property type="entry name" value="Protein kinase-like (PK-like)"/>
    <property type="match status" value="1"/>
</dbReference>
<evidence type="ECO:0000313" key="17">
    <source>
        <dbReference type="Proteomes" id="UP000014760"/>
    </source>
</evidence>
<comment type="catalytic activity">
    <reaction evidence="11">
        <text>L-threonyl-[protein] + ATP = O-phospho-L-threonyl-[protein] + ADP + H(+)</text>
        <dbReference type="Rhea" id="RHEA:46608"/>
        <dbReference type="Rhea" id="RHEA-COMP:11060"/>
        <dbReference type="Rhea" id="RHEA-COMP:11605"/>
        <dbReference type="ChEBI" id="CHEBI:15378"/>
        <dbReference type="ChEBI" id="CHEBI:30013"/>
        <dbReference type="ChEBI" id="CHEBI:30616"/>
        <dbReference type="ChEBI" id="CHEBI:61977"/>
        <dbReference type="ChEBI" id="CHEBI:456216"/>
        <dbReference type="EC" id="2.7.11.1"/>
    </reaction>
</comment>
<keyword evidence="10" id="KW-0460">Magnesium</keyword>
<proteinExistence type="inferred from homology"/>
<feature type="compositionally biased region" description="Basic and acidic residues" evidence="13">
    <location>
        <begin position="470"/>
        <end position="483"/>
    </location>
</feature>
<dbReference type="EMBL" id="AMQN01010758">
    <property type="status" value="NOT_ANNOTATED_CDS"/>
    <property type="molecule type" value="Genomic_DNA"/>
</dbReference>
<comment type="catalytic activity">
    <reaction evidence="12">
        <text>L-seryl-[protein] + ATP = O-phospho-L-seryl-[protein] + ADP + H(+)</text>
        <dbReference type="Rhea" id="RHEA:17989"/>
        <dbReference type="Rhea" id="RHEA-COMP:9863"/>
        <dbReference type="Rhea" id="RHEA-COMP:11604"/>
        <dbReference type="ChEBI" id="CHEBI:15378"/>
        <dbReference type="ChEBI" id="CHEBI:29999"/>
        <dbReference type="ChEBI" id="CHEBI:30616"/>
        <dbReference type="ChEBI" id="CHEBI:83421"/>
        <dbReference type="ChEBI" id="CHEBI:456216"/>
        <dbReference type="EC" id="2.7.11.1"/>
    </reaction>
</comment>
<evidence type="ECO:0000256" key="9">
    <source>
        <dbReference type="ARBA" id="ARBA00022840"/>
    </source>
</evidence>
<dbReference type="InterPro" id="IPR011009">
    <property type="entry name" value="Kinase-like_dom_sf"/>
</dbReference>
<dbReference type="GO" id="GO:0030490">
    <property type="term" value="P:maturation of SSU-rRNA"/>
    <property type="evidence" value="ECO:0007669"/>
    <property type="project" value="TreeGrafter"/>
</dbReference>
<evidence type="ECO:0000256" key="11">
    <source>
        <dbReference type="ARBA" id="ARBA00047899"/>
    </source>
</evidence>
<comment type="similarity">
    <text evidence="2">Belongs to the protein kinase superfamily. RIO-type Ser/Thr kinase family.</text>
</comment>
<sequence>MIKKIIVEMGMKNHEIVPAALIASIAGLKHGGCHKVLRELSKHKLVAYESGGKVVHGYRLTNAGYDYLGLKALTQREVLSSVGNQIGVGKESDVYIVADDEDQQLCLKLHRLGRTSFRQIKNKRDYHKNRRRVNWLYLSRIAALKEFAYMKALYDRGFPVPKPIDVNRHALVMELLGGHPMTQVHHFEDPAAVFHSCMSLIVKLANHGVIHGDFNEFNLMVDANDNVTMYDFPQMVSTSHENAEWYFDRDVRGITEYFRKKHNFNSQDFPTFKDITRQDNLDVEISASGFTKDIEQSFDEAAVDIGLRGGPEEDNKEPSEEDEEEEEQEEEGEEEVEVAEKEEEVNEEIASGSTDTKAESIQEASPPQKMPAEANSSDEHDQEDLEVLANVDFRPFQDEGALQHVNHHMRQERPPRQRSSNSFTSTGSTIDPRVVRHKVKSQIKQKQARNTARRIRKSGEAALVTQNRRSNMDAIKHSAGWDD</sequence>
<dbReference type="Pfam" id="PF01163">
    <property type="entry name" value="RIO1"/>
    <property type="match status" value="1"/>
</dbReference>
<comment type="cofactor">
    <cofactor evidence="1">
        <name>Mg(2+)</name>
        <dbReference type="ChEBI" id="CHEBI:18420"/>
    </cofactor>
</comment>
<dbReference type="GO" id="GO:0005524">
    <property type="term" value="F:ATP binding"/>
    <property type="evidence" value="ECO:0007669"/>
    <property type="project" value="UniProtKB-KW"/>
</dbReference>
<dbReference type="EMBL" id="KB308489">
    <property type="protein sequence ID" value="ELT97677.1"/>
    <property type="molecule type" value="Genomic_DNA"/>
</dbReference>
<dbReference type="InterPro" id="IPR015285">
    <property type="entry name" value="RIO2_wHTH_N"/>
</dbReference>
<keyword evidence="5" id="KW-0808">Transferase</keyword>
<gene>
    <name evidence="15" type="ORF">CAPTEDRAFT_225610</name>
</gene>
<accession>R7TVR3</accession>
<feature type="compositionally biased region" description="Polar residues" evidence="13">
    <location>
        <begin position="417"/>
        <end position="429"/>
    </location>
</feature>
<dbReference type="STRING" id="283909.R7TVR3"/>
<evidence type="ECO:0000256" key="13">
    <source>
        <dbReference type="SAM" id="MobiDB-lite"/>
    </source>
</evidence>
<evidence type="ECO:0000256" key="7">
    <source>
        <dbReference type="ARBA" id="ARBA00022741"/>
    </source>
</evidence>
<evidence type="ECO:0000313" key="15">
    <source>
        <dbReference type="EMBL" id="ELT97677.1"/>
    </source>
</evidence>
<evidence type="ECO:0000313" key="16">
    <source>
        <dbReference type="EnsemblMetazoa" id="CapteP225610"/>
    </source>
</evidence>
<keyword evidence="17" id="KW-1185">Reference proteome</keyword>
<feature type="compositionally biased region" description="Acidic residues" evidence="13">
    <location>
        <begin position="319"/>
        <end position="347"/>
    </location>
</feature>
<dbReference type="CDD" id="cd05144">
    <property type="entry name" value="RIO2_C"/>
    <property type="match status" value="1"/>
</dbReference>
<dbReference type="GO" id="GO:0005829">
    <property type="term" value="C:cytosol"/>
    <property type="evidence" value="ECO:0007669"/>
    <property type="project" value="TreeGrafter"/>
</dbReference>
<name>R7TVR3_CAPTE</name>
<keyword evidence="7" id="KW-0547">Nucleotide-binding</keyword>
<dbReference type="PANTHER" id="PTHR45852">
    <property type="entry name" value="SER/THR-PROTEIN KINASE RIO2"/>
    <property type="match status" value="1"/>
</dbReference>
<keyword evidence="9" id="KW-0067">ATP-binding</keyword>
<dbReference type="Gene3D" id="1.10.510.10">
    <property type="entry name" value="Transferase(Phosphotransferase) domain 1"/>
    <property type="match status" value="1"/>
</dbReference>
<dbReference type="Gene3D" id="3.30.200.20">
    <property type="entry name" value="Phosphorylase Kinase, domain 1"/>
    <property type="match status" value="1"/>
</dbReference>
<evidence type="ECO:0000256" key="4">
    <source>
        <dbReference type="ARBA" id="ARBA00022527"/>
    </source>
</evidence>
<feature type="domain" description="RIO kinase" evidence="14">
    <location>
        <begin position="51"/>
        <end position="274"/>
    </location>
</feature>
<dbReference type="EnsemblMetazoa" id="CapteT225610">
    <property type="protein sequence ID" value="CapteP225610"/>
    <property type="gene ID" value="CapteG225610"/>
</dbReference>
<evidence type="ECO:0000256" key="3">
    <source>
        <dbReference type="ARBA" id="ARBA00012513"/>
    </source>
</evidence>
<dbReference type="GO" id="GO:0005634">
    <property type="term" value="C:nucleus"/>
    <property type="evidence" value="ECO:0007669"/>
    <property type="project" value="TreeGrafter"/>
</dbReference>
<keyword evidence="4" id="KW-0723">Serine/threonine-protein kinase</keyword>
<dbReference type="PANTHER" id="PTHR45852:SF1">
    <property type="entry name" value="SERINE_THREONINE-PROTEIN KINASE RIO2"/>
    <property type="match status" value="1"/>
</dbReference>
<dbReference type="FunCoup" id="R7TVR3">
    <property type="interactions" value="2534"/>
</dbReference>
<reference evidence="16" key="3">
    <citation type="submission" date="2015-06" db="UniProtKB">
        <authorList>
            <consortium name="EnsemblMetazoa"/>
        </authorList>
    </citation>
    <scope>IDENTIFICATION</scope>
</reference>
<evidence type="ECO:0000259" key="14">
    <source>
        <dbReference type="SMART" id="SM00090"/>
    </source>
</evidence>
<dbReference type="FunFam" id="1.10.510.10:FF:000307">
    <property type="entry name" value="Serine/threonine-protein kinase RIO2"/>
    <property type="match status" value="1"/>
</dbReference>
<dbReference type="Proteomes" id="UP000014760">
    <property type="component" value="Unassembled WGS sequence"/>
</dbReference>
<evidence type="ECO:0000256" key="6">
    <source>
        <dbReference type="ARBA" id="ARBA00022723"/>
    </source>
</evidence>
<dbReference type="PROSITE" id="PS01245">
    <property type="entry name" value="RIO1"/>
    <property type="match status" value="1"/>
</dbReference>
<evidence type="ECO:0000256" key="1">
    <source>
        <dbReference type="ARBA" id="ARBA00001946"/>
    </source>
</evidence>
<dbReference type="GO" id="GO:0046872">
    <property type="term" value="F:metal ion binding"/>
    <property type="evidence" value="ECO:0007669"/>
    <property type="project" value="UniProtKB-KW"/>
</dbReference>
<dbReference type="InterPro" id="IPR036390">
    <property type="entry name" value="WH_DNA-bd_sf"/>
</dbReference>
<dbReference type="OMA" id="ACPHLIA"/>
<keyword evidence="6" id="KW-0479">Metal-binding</keyword>
<evidence type="ECO:0000256" key="8">
    <source>
        <dbReference type="ARBA" id="ARBA00022777"/>
    </source>
</evidence>
<feature type="region of interest" description="Disordered" evidence="13">
    <location>
        <begin position="403"/>
        <end position="483"/>
    </location>
</feature>
<dbReference type="Pfam" id="PF09202">
    <property type="entry name" value="Rio2_N"/>
    <property type="match status" value="1"/>
</dbReference>
<dbReference type="InterPro" id="IPR018934">
    <property type="entry name" value="RIO_dom"/>
</dbReference>
<reference evidence="15 17" key="2">
    <citation type="journal article" date="2013" name="Nature">
        <title>Insights into bilaterian evolution from three spiralian genomes.</title>
        <authorList>
            <person name="Simakov O."/>
            <person name="Marletaz F."/>
            <person name="Cho S.J."/>
            <person name="Edsinger-Gonzales E."/>
            <person name="Havlak P."/>
            <person name="Hellsten U."/>
            <person name="Kuo D.H."/>
            <person name="Larsson T."/>
            <person name="Lv J."/>
            <person name="Arendt D."/>
            <person name="Savage R."/>
            <person name="Osoegawa K."/>
            <person name="de Jong P."/>
            <person name="Grimwood J."/>
            <person name="Chapman J.A."/>
            <person name="Shapiro H."/>
            <person name="Aerts A."/>
            <person name="Otillar R.P."/>
            <person name="Terry A.Y."/>
            <person name="Boore J.L."/>
            <person name="Grigoriev I.V."/>
            <person name="Lindberg D.R."/>
            <person name="Seaver E.C."/>
            <person name="Weisblat D.A."/>
            <person name="Putnam N.H."/>
            <person name="Rokhsar D.S."/>
        </authorList>
    </citation>
    <scope>NUCLEOTIDE SEQUENCE</scope>
    <source>
        <strain evidence="15 17">I ESC-2004</strain>
    </source>
</reference>
<dbReference type="OrthoDB" id="10258631at2759"/>
<dbReference type="HOGENOM" id="CLU_018693_0_3_1"/>
<dbReference type="InterPro" id="IPR000687">
    <property type="entry name" value="RIO_kinase"/>
</dbReference>
<feature type="region of interest" description="Disordered" evidence="13">
    <location>
        <begin position="306"/>
        <end position="389"/>
    </location>
</feature>
<organism evidence="15">
    <name type="scientific">Capitella teleta</name>
    <name type="common">Polychaete worm</name>
    <dbReference type="NCBI Taxonomy" id="283909"/>
    <lineage>
        <taxon>Eukaryota</taxon>
        <taxon>Metazoa</taxon>
        <taxon>Spiralia</taxon>
        <taxon>Lophotrochozoa</taxon>
        <taxon>Annelida</taxon>
        <taxon>Polychaeta</taxon>
        <taxon>Sedentaria</taxon>
        <taxon>Scolecida</taxon>
        <taxon>Capitellidae</taxon>
        <taxon>Capitella</taxon>
    </lineage>
</organism>
<evidence type="ECO:0000256" key="10">
    <source>
        <dbReference type="ARBA" id="ARBA00022842"/>
    </source>
</evidence>
<evidence type="ECO:0000256" key="12">
    <source>
        <dbReference type="ARBA" id="ARBA00048679"/>
    </source>
</evidence>
<dbReference type="SUPFAM" id="SSF46785">
    <property type="entry name" value="Winged helix' DNA-binding domain"/>
    <property type="match status" value="1"/>
</dbReference>
<evidence type="ECO:0000256" key="5">
    <source>
        <dbReference type="ARBA" id="ARBA00022679"/>
    </source>
</evidence>
<dbReference type="AlphaFoldDB" id="R7TVR3"/>
<feature type="compositionally biased region" description="Basic residues" evidence="13">
    <location>
        <begin position="435"/>
        <end position="456"/>
    </location>
</feature>
<reference evidence="17" key="1">
    <citation type="submission" date="2012-12" db="EMBL/GenBank/DDBJ databases">
        <authorList>
            <person name="Hellsten U."/>
            <person name="Grimwood J."/>
            <person name="Chapman J.A."/>
            <person name="Shapiro H."/>
            <person name="Aerts A."/>
            <person name="Otillar R.P."/>
            <person name="Terry A.Y."/>
            <person name="Boore J.L."/>
            <person name="Simakov O."/>
            <person name="Marletaz F."/>
            <person name="Cho S.-J."/>
            <person name="Edsinger-Gonzales E."/>
            <person name="Havlak P."/>
            <person name="Kuo D.-H."/>
            <person name="Larsson T."/>
            <person name="Lv J."/>
            <person name="Arendt D."/>
            <person name="Savage R."/>
            <person name="Osoegawa K."/>
            <person name="de Jong P."/>
            <person name="Lindberg D.R."/>
            <person name="Seaver E.C."/>
            <person name="Weisblat D.A."/>
            <person name="Putnam N.H."/>
            <person name="Grigoriev I.V."/>
            <person name="Rokhsar D.S."/>
        </authorList>
    </citation>
    <scope>NUCLEOTIDE SEQUENCE</scope>
    <source>
        <strain evidence="17">I ESC-2004</strain>
    </source>
</reference>
<dbReference type="InterPro" id="IPR018935">
    <property type="entry name" value="RIO_kinase_CS"/>
</dbReference>
<dbReference type="FunFam" id="3.30.200.20:FF:000052">
    <property type="entry name" value="Serine/threonine-protein kinase RIO2"/>
    <property type="match status" value="1"/>
</dbReference>
<dbReference type="GO" id="GO:0004674">
    <property type="term" value="F:protein serine/threonine kinase activity"/>
    <property type="evidence" value="ECO:0007669"/>
    <property type="project" value="UniProtKB-KW"/>
</dbReference>
<dbReference type="EC" id="2.7.11.1" evidence="3"/>
<dbReference type="SMART" id="SM00090">
    <property type="entry name" value="RIO"/>
    <property type="match status" value="1"/>
</dbReference>
<evidence type="ECO:0000256" key="2">
    <source>
        <dbReference type="ARBA" id="ARBA00009196"/>
    </source>
</evidence>
<dbReference type="InterPro" id="IPR030484">
    <property type="entry name" value="Rio2"/>
</dbReference>
<dbReference type="GO" id="GO:0030688">
    <property type="term" value="C:preribosome, small subunit precursor"/>
    <property type="evidence" value="ECO:0007669"/>
    <property type="project" value="TreeGrafter"/>
</dbReference>
<keyword evidence="8" id="KW-0418">Kinase</keyword>
<dbReference type="Gene3D" id="1.10.10.10">
    <property type="entry name" value="Winged helix-like DNA-binding domain superfamily/Winged helix DNA-binding domain"/>
    <property type="match status" value="1"/>
</dbReference>
<protein>
    <recommendedName>
        <fullName evidence="3">non-specific serine/threonine protein kinase</fullName>
        <ecNumber evidence="3">2.7.11.1</ecNumber>
    </recommendedName>
</protein>
<dbReference type="InterPro" id="IPR036388">
    <property type="entry name" value="WH-like_DNA-bd_sf"/>
</dbReference>